<keyword evidence="7" id="KW-1185">Reference proteome</keyword>
<evidence type="ECO:0000256" key="4">
    <source>
        <dbReference type="HAMAP-Rule" id="MF_01930"/>
    </source>
</evidence>
<gene>
    <name evidence="4" type="primary">purN</name>
    <name evidence="6" type="ORF">AKJ08_0252</name>
</gene>
<feature type="binding site" evidence="4">
    <location>
        <position position="65"/>
    </location>
    <ligand>
        <name>(6R)-10-formyltetrahydrofolate</name>
        <dbReference type="ChEBI" id="CHEBI:195366"/>
    </ligand>
</feature>
<evidence type="ECO:0000256" key="2">
    <source>
        <dbReference type="ARBA" id="ARBA00022679"/>
    </source>
</evidence>
<feature type="binding site" evidence="4">
    <location>
        <begin position="90"/>
        <end position="93"/>
    </location>
    <ligand>
        <name>(6R)-10-formyltetrahydrofolate</name>
        <dbReference type="ChEBI" id="CHEBI:195366"/>
    </ligand>
</feature>
<keyword evidence="2 4" id="KW-0808">Transferase</keyword>
<comment type="catalytic activity">
    <reaction evidence="4">
        <text>N(1)-(5-phospho-beta-D-ribosyl)glycinamide + (6R)-10-formyltetrahydrofolate = N(2)-formyl-N(1)-(5-phospho-beta-D-ribosyl)glycinamide + (6S)-5,6,7,8-tetrahydrofolate + H(+)</text>
        <dbReference type="Rhea" id="RHEA:15053"/>
        <dbReference type="ChEBI" id="CHEBI:15378"/>
        <dbReference type="ChEBI" id="CHEBI:57453"/>
        <dbReference type="ChEBI" id="CHEBI:143788"/>
        <dbReference type="ChEBI" id="CHEBI:147286"/>
        <dbReference type="ChEBI" id="CHEBI:195366"/>
        <dbReference type="EC" id="2.1.2.2"/>
    </reaction>
</comment>
<dbReference type="InterPro" id="IPR036477">
    <property type="entry name" value="Formyl_transf_N_sf"/>
</dbReference>
<dbReference type="SUPFAM" id="SSF53328">
    <property type="entry name" value="Formyltransferase"/>
    <property type="match status" value="1"/>
</dbReference>
<feature type="binding site" evidence="4">
    <location>
        <begin position="12"/>
        <end position="14"/>
    </location>
    <ligand>
        <name>N(1)-(5-phospho-beta-D-ribosyl)glycinamide</name>
        <dbReference type="ChEBI" id="CHEBI:143788"/>
    </ligand>
</feature>
<dbReference type="FunFam" id="3.40.50.170:FF:000007">
    <property type="entry name" value="Phosphoribosylglycinamide formyltransferase"/>
    <property type="match status" value="1"/>
</dbReference>
<comment type="similarity">
    <text evidence="4">Belongs to the GART family.</text>
</comment>
<evidence type="ECO:0000313" key="6">
    <source>
        <dbReference type="EMBL" id="AKU89865.1"/>
    </source>
</evidence>
<keyword evidence="3 4" id="KW-0658">Purine biosynthesis</keyword>
<dbReference type="HAMAP" id="MF_01930">
    <property type="entry name" value="PurN"/>
    <property type="match status" value="1"/>
</dbReference>
<evidence type="ECO:0000256" key="3">
    <source>
        <dbReference type="ARBA" id="ARBA00022755"/>
    </source>
</evidence>
<dbReference type="PATRIC" id="fig|1391653.3.peg.264"/>
<dbReference type="GO" id="GO:0005737">
    <property type="term" value="C:cytoplasm"/>
    <property type="evidence" value="ECO:0007669"/>
    <property type="project" value="TreeGrafter"/>
</dbReference>
<name>A0A0K1P8L7_9BACT</name>
<feature type="domain" description="Formyl transferase N-terminal" evidence="5">
    <location>
        <begin position="5"/>
        <end position="182"/>
    </location>
</feature>
<dbReference type="InterPro" id="IPR002376">
    <property type="entry name" value="Formyl_transf_N"/>
</dbReference>
<dbReference type="STRING" id="1391653.AKJ08_0252"/>
<dbReference type="GO" id="GO:0004644">
    <property type="term" value="F:phosphoribosylglycinamide formyltransferase activity"/>
    <property type="evidence" value="ECO:0007669"/>
    <property type="project" value="UniProtKB-UniRule"/>
</dbReference>
<dbReference type="Proteomes" id="UP000055590">
    <property type="component" value="Chromosome"/>
</dbReference>
<proteinExistence type="inferred from homology"/>
<dbReference type="AlphaFoldDB" id="A0A0K1P8L7"/>
<dbReference type="UniPathway" id="UPA00074">
    <property type="reaction ID" value="UER00126"/>
</dbReference>
<evidence type="ECO:0000256" key="1">
    <source>
        <dbReference type="ARBA" id="ARBA00005054"/>
    </source>
</evidence>
<dbReference type="RefSeq" id="WP_050724392.1">
    <property type="nucleotide sequence ID" value="NZ_CP012332.1"/>
</dbReference>
<accession>A0A0K1P8L7</accession>
<dbReference type="Pfam" id="PF00551">
    <property type="entry name" value="Formyl_trans_N"/>
    <property type="match status" value="1"/>
</dbReference>
<dbReference type="KEGG" id="vin:AKJ08_0252"/>
<dbReference type="PANTHER" id="PTHR43369:SF2">
    <property type="entry name" value="PHOSPHORIBOSYLGLYCINAMIDE FORMYLTRANSFERASE"/>
    <property type="match status" value="1"/>
</dbReference>
<feature type="active site" description="Proton donor" evidence="4">
    <location>
        <position position="109"/>
    </location>
</feature>
<protein>
    <recommendedName>
        <fullName evidence="4">Phosphoribosylglycinamide formyltransferase</fullName>
        <ecNumber evidence="4">2.1.2.2</ecNumber>
    </recommendedName>
    <alternativeName>
        <fullName evidence="4">5'-phosphoribosylglycinamide transformylase</fullName>
    </alternativeName>
    <alternativeName>
        <fullName evidence="4">GAR transformylase</fullName>
        <shortName evidence="4">GART</shortName>
    </alternativeName>
</protein>
<dbReference type="EMBL" id="CP012332">
    <property type="protein sequence ID" value="AKU89865.1"/>
    <property type="molecule type" value="Genomic_DNA"/>
</dbReference>
<dbReference type="PANTHER" id="PTHR43369">
    <property type="entry name" value="PHOSPHORIBOSYLGLYCINAMIDE FORMYLTRANSFERASE"/>
    <property type="match status" value="1"/>
</dbReference>
<dbReference type="CDD" id="cd08645">
    <property type="entry name" value="FMT_core_GART"/>
    <property type="match status" value="1"/>
</dbReference>
<sequence length="219" mass="23122">MLEVGVLASGEGTNLSALLDACEKGRIPARVSLVVCNVPGAGALEKARRAGVPTALVEHGRYPDRRSFDAAITAELEARGVGLVVLAGFMRILGEDFIRHWQDRIVNVHPSLLPAFPGMAAARQALDAGVRVAGCTVHLVDAGTDTGPIIAQAAVPVVPGDTEQSLHARIREQEHRLLPEVVGLFAKGLVSVEGRRVAIDLPPDSWPTGVLACPHPDRP</sequence>
<evidence type="ECO:0000313" key="7">
    <source>
        <dbReference type="Proteomes" id="UP000055590"/>
    </source>
</evidence>
<dbReference type="OrthoDB" id="9806170at2"/>
<dbReference type="GO" id="GO:0006189">
    <property type="term" value="P:'de novo' IMP biosynthetic process"/>
    <property type="evidence" value="ECO:0007669"/>
    <property type="project" value="UniProtKB-UniRule"/>
</dbReference>
<dbReference type="Gene3D" id="3.40.50.170">
    <property type="entry name" value="Formyl transferase, N-terminal domain"/>
    <property type="match status" value="1"/>
</dbReference>
<evidence type="ECO:0000259" key="5">
    <source>
        <dbReference type="Pfam" id="PF00551"/>
    </source>
</evidence>
<feature type="site" description="Raises pKa of active site His" evidence="4">
    <location>
        <position position="145"/>
    </location>
</feature>
<comment type="pathway">
    <text evidence="1 4">Purine metabolism; IMP biosynthesis via de novo pathway; N(2)-formyl-N(1)-(5-phospho-D-ribosyl)glycinamide from N(1)-(5-phospho-D-ribosyl)glycinamide (10-formyl THF route): step 1/1.</text>
</comment>
<dbReference type="NCBIfam" id="TIGR00639">
    <property type="entry name" value="PurN"/>
    <property type="match status" value="1"/>
</dbReference>
<dbReference type="EC" id="2.1.2.2" evidence="4"/>
<reference evidence="6 7" key="1">
    <citation type="submission" date="2015-08" db="EMBL/GenBank/DDBJ databases">
        <authorList>
            <person name="Babu N.S."/>
            <person name="Beckwith C.J."/>
            <person name="Beseler K.G."/>
            <person name="Brison A."/>
            <person name="Carone J.V."/>
            <person name="Caskin T.P."/>
            <person name="Diamond M."/>
            <person name="Durham M.E."/>
            <person name="Foxe J.M."/>
            <person name="Go M."/>
            <person name="Henderson B.A."/>
            <person name="Jones I.B."/>
            <person name="McGettigan J.A."/>
            <person name="Micheletti S.J."/>
            <person name="Nasrallah M.E."/>
            <person name="Ortiz D."/>
            <person name="Piller C.R."/>
            <person name="Privatt S.R."/>
            <person name="Schneider S.L."/>
            <person name="Sharp S."/>
            <person name="Smith T.C."/>
            <person name="Stanton J.D."/>
            <person name="Ullery H.E."/>
            <person name="Wilson R.J."/>
            <person name="Serrano M.G."/>
            <person name="Buck G."/>
            <person name="Lee V."/>
            <person name="Wang Y."/>
            <person name="Carvalho R."/>
            <person name="Voegtly L."/>
            <person name="Shi R."/>
            <person name="Duckworth R."/>
            <person name="Johnson A."/>
            <person name="Loviza R."/>
            <person name="Walstead R."/>
            <person name="Shah Z."/>
            <person name="Kiflezghi M."/>
            <person name="Wade K."/>
            <person name="Ball S.L."/>
            <person name="Bradley K.W."/>
            <person name="Asai D.J."/>
            <person name="Bowman C.A."/>
            <person name="Russell D.A."/>
            <person name="Pope W.H."/>
            <person name="Jacobs-Sera D."/>
            <person name="Hendrix R.W."/>
            <person name="Hatfull G.F."/>
        </authorList>
    </citation>
    <scope>NUCLEOTIDE SEQUENCE [LARGE SCALE GENOMIC DNA]</scope>
    <source>
        <strain evidence="6 7">DSM 27710</strain>
    </source>
</reference>
<organism evidence="6 7">
    <name type="scientific">Vulgatibacter incomptus</name>
    <dbReference type="NCBI Taxonomy" id="1391653"/>
    <lineage>
        <taxon>Bacteria</taxon>
        <taxon>Pseudomonadati</taxon>
        <taxon>Myxococcota</taxon>
        <taxon>Myxococcia</taxon>
        <taxon>Myxococcales</taxon>
        <taxon>Cystobacterineae</taxon>
        <taxon>Vulgatibacteraceae</taxon>
        <taxon>Vulgatibacter</taxon>
    </lineage>
</organism>
<feature type="binding site" evidence="4">
    <location>
        <position position="107"/>
    </location>
    <ligand>
        <name>(6R)-10-formyltetrahydrofolate</name>
        <dbReference type="ChEBI" id="CHEBI:195366"/>
    </ligand>
</feature>
<dbReference type="InterPro" id="IPR004607">
    <property type="entry name" value="GART"/>
</dbReference>
<comment type="function">
    <text evidence="4">Catalyzes the transfer of a formyl group from 10-formyltetrahydrofolate to 5-phospho-ribosyl-glycinamide (GAR), producing 5-phospho-ribosyl-N-formylglycinamide (FGAR) and tetrahydrofolate.</text>
</comment>